<dbReference type="Gramene" id="CDY11662">
    <property type="protein sequence ID" value="CDY11662"/>
    <property type="gene ID" value="GSBRNA2T00049808001"/>
</dbReference>
<evidence type="ECO:0000313" key="8">
    <source>
        <dbReference type="Proteomes" id="UP000028999"/>
    </source>
</evidence>
<dbReference type="EMBL" id="LK032013">
    <property type="protein sequence ID" value="CDY11662.1"/>
    <property type="molecule type" value="Genomic_DNA"/>
</dbReference>
<dbReference type="GO" id="GO:0006355">
    <property type="term" value="P:regulation of DNA-templated transcription"/>
    <property type="evidence" value="ECO:0007669"/>
    <property type="project" value="InterPro"/>
</dbReference>
<sequence length="335" mass="38179">MDNEESNNVERFDDVVLPGFRFHPTDEELVSFYLKRKVLHRSLPFELIKKVDIYKYDPWDLPKLAAMGEKEWYFYCPRDRKYRNSTRPNRVTGGGFWKATGTDRPIYSLDSTQCIGLKKSLVFYRGRAAKGIKTDWMMHEFRLPSLSDSHRSSSYPSYNNKKQHHNINNKEIPSSDAWAICRIFKKTNSVSSQRAVPQSWLYPAIPETSQYNLVSQTTTLFASTDAFSNIPTRQNLISSPVDEPASFTESAAAYFASQMLGVPYNLARNNGTGDAMFLRNSETENALFPSNNEDNYFHNLAGGLTHELPNVRSMVETGFETTASEMSATSYSPNT</sequence>
<dbReference type="GO" id="GO:0005634">
    <property type="term" value="C:nucleus"/>
    <property type="evidence" value="ECO:0007669"/>
    <property type="project" value="UniProtKB-SubCell"/>
</dbReference>
<keyword evidence="4" id="KW-0804">Transcription</keyword>
<comment type="subcellular location">
    <subcellularLocation>
        <location evidence="1">Nucleus</location>
    </subcellularLocation>
</comment>
<keyword evidence="5" id="KW-0539">Nucleus</keyword>
<dbReference type="PANTHER" id="PTHR31744">
    <property type="entry name" value="PROTEIN CUP-SHAPED COTYLEDON 2-RELATED"/>
    <property type="match status" value="1"/>
</dbReference>
<keyword evidence="2" id="KW-0805">Transcription regulation</keyword>
<dbReference type="AlphaFoldDB" id="A0A078FF98"/>
<evidence type="ECO:0000256" key="5">
    <source>
        <dbReference type="ARBA" id="ARBA00023242"/>
    </source>
</evidence>
<dbReference type="SUPFAM" id="SSF101941">
    <property type="entry name" value="NAC domain"/>
    <property type="match status" value="1"/>
</dbReference>
<proteinExistence type="predicted"/>
<dbReference type="OrthoDB" id="1883668at2759"/>
<dbReference type="GO" id="GO:0003677">
    <property type="term" value="F:DNA binding"/>
    <property type="evidence" value="ECO:0007669"/>
    <property type="project" value="UniProtKB-KW"/>
</dbReference>
<evidence type="ECO:0000256" key="3">
    <source>
        <dbReference type="ARBA" id="ARBA00023125"/>
    </source>
</evidence>
<protein>
    <submittedName>
        <fullName evidence="7">BnaC06g12700D protein</fullName>
    </submittedName>
</protein>
<dbReference type="PANTHER" id="PTHR31744:SF56">
    <property type="entry name" value="NAC DOMAIN-CONTAINING PROTEIN 94-RELATED"/>
    <property type="match status" value="1"/>
</dbReference>
<keyword evidence="8" id="KW-1185">Reference proteome</keyword>
<reference evidence="7 8" key="1">
    <citation type="journal article" date="2014" name="Science">
        <title>Plant genetics. Early allopolyploid evolution in the post-Neolithic Brassica napus oilseed genome.</title>
        <authorList>
            <person name="Chalhoub B."/>
            <person name="Denoeud F."/>
            <person name="Liu S."/>
            <person name="Parkin I.A."/>
            <person name="Tang H."/>
            <person name="Wang X."/>
            <person name="Chiquet J."/>
            <person name="Belcram H."/>
            <person name="Tong C."/>
            <person name="Samans B."/>
            <person name="Correa M."/>
            <person name="Da Silva C."/>
            <person name="Just J."/>
            <person name="Falentin C."/>
            <person name="Koh C.S."/>
            <person name="Le Clainche I."/>
            <person name="Bernard M."/>
            <person name="Bento P."/>
            <person name="Noel B."/>
            <person name="Labadie K."/>
            <person name="Alberti A."/>
            <person name="Charles M."/>
            <person name="Arnaud D."/>
            <person name="Guo H."/>
            <person name="Daviaud C."/>
            <person name="Alamery S."/>
            <person name="Jabbari K."/>
            <person name="Zhao M."/>
            <person name="Edger P.P."/>
            <person name="Chelaifa H."/>
            <person name="Tack D."/>
            <person name="Lassalle G."/>
            <person name="Mestiri I."/>
            <person name="Schnel N."/>
            <person name="Le Paslier M.C."/>
            <person name="Fan G."/>
            <person name="Renault V."/>
            <person name="Bayer P.E."/>
            <person name="Golicz A.A."/>
            <person name="Manoli S."/>
            <person name="Lee T.H."/>
            <person name="Thi V.H."/>
            <person name="Chalabi S."/>
            <person name="Hu Q."/>
            <person name="Fan C."/>
            <person name="Tollenaere R."/>
            <person name="Lu Y."/>
            <person name="Battail C."/>
            <person name="Shen J."/>
            <person name="Sidebottom C.H."/>
            <person name="Wang X."/>
            <person name="Canaguier A."/>
            <person name="Chauveau A."/>
            <person name="Berard A."/>
            <person name="Deniot G."/>
            <person name="Guan M."/>
            <person name="Liu Z."/>
            <person name="Sun F."/>
            <person name="Lim Y.P."/>
            <person name="Lyons E."/>
            <person name="Town C.D."/>
            <person name="Bancroft I."/>
            <person name="Wang X."/>
            <person name="Meng J."/>
            <person name="Ma J."/>
            <person name="Pires J.C."/>
            <person name="King G.J."/>
            <person name="Brunel D."/>
            <person name="Delourme R."/>
            <person name="Renard M."/>
            <person name="Aury J.M."/>
            <person name="Adams K.L."/>
            <person name="Batley J."/>
            <person name="Snowdon R.J."/>
            <person name="Tost J."/>
            <person name="Edwards D."/>
            <person name="Zhou Y."/>
            <person name="Hua W."/>
            <person name="Sharpe A.G."/>
            <person name="Paterson A.H."/>
            <person name="Guan C."/>
            <person name="Wincker P."/>
        </authorList>
    </citation>
    <scope>NUCLEOTIDE SEQUENCE [LARGE SCALE GENOMIC DNA]</scope>
    <source>
        <strain evidence="8">cv. Darmor-bzh</strain>
    </source>
</reference>
<accession>A0A078FF98</accession>
<evidence type="ECO:0000259" key="6">
    <source>
        <dbReference type="PROSITE" id="PS51005"/>
    </source>
</evidence>
<dbReference type="PaxDb" id="3708-A0A078FF98"/>
<evidence type="ECO:0000256" key="1">
    <source>
        <dbReference type="ARBA" id="ARBA00004123"/>
    </source>
</evidence>
<organism evidence="7 8">
    <name type="scientific">Brassica napus</name>
    <name type="common">Rape</name>
    <dbReference type="NCBI Taxonomy" id="3708"/>
    <lineage>
        <taxon>Eukaryota</taxon>
        <taxon>Viridiplantae</taxon>
        <taxon>Streptophyta</taxon>
        <taxon>Embryophyta</taxon>
        <taxon>Tracheophyta</taxon>
        <taxon>Spermatophyta</taxon>
        <taxon>Magnoliopsida</taxon>
        <taxon>eudicotyledons</taxon>
        <taxon>Gunneridae</taxon>
        <taxon>Pentapetalae</taxon>
        <taxon>rosids</taxon>
        <taxon>malvids</taxon>
        <taxon>Brassicales</taxon>
        <taxon>Brassicaceae</taxon>
        <taxon>Brassiceae</taxon>
        <taxon>Brassica</taxon>
    </lineage>
</organism>
<gene>
    <name evidence="7" type="primary">BnaC06g12700D</name>
    <name evidence="7" type="ORF">GSBRNA2T00049808001</name>
</gene>
<name>A0A078FF98_BRANA</name>
<dbReference type="InterPro" id="IPR003441">
    <property type="entry name" value="NAC-dom"/>
</dbReference>
<dbReference type="SMR" id="A0A078FF98"/>
<dbReference type="InterPro" id="IPR036093">
    <property type="entry name" value="NAC_dom_sf"/>
</dbReference>
<dbReference type="Proteomes" id="UP000028999">
    <property type="component" value="Unassembled WGS sequence"/>
</dbReference>
<dbReference type="GO" id="GO:0099402">
    <property type="term" value="P:plant organ development"/>
    <property type="evidence" value="ECO:0007669"/>
    <property type="project" value="UniProtKB-ARBA"/>
</dbReference>
<evidence type="ECO:0000256" key="2">
    <source>
        <dbReference type="ARBA" id="ARBA00023015"/>
    </source>
</evidence>
<dbReference type="FunFam" id="2.170.150.80:FF:000007">
    <property type="entry name" value="NAC domain-containing protein 35"/>
    <property type="match status" value="1"/>
</dbReference>
<feature type="domain" description="NAC" evidence="6">
    <location>
        <begin position="16"/>
        <end position="186"/>
    </location>
</feature>
<dbReference type="PROSITE" id="PS51005">
    <property type="entry name" value="NAC"/>
    <property type="match status" value="1"/>
</dbReference>
<dbReference type="STRING" id="3708.A0A078FF98"/>
<keyword evidence="3" id="KW-0238">DNA-binding</keyword>
<evidence type="ECO:0000256" key="4">
    <source>
        <dbReference type="ARBA" id="ARBA00023163"/>
    </source>
</evidence>
<evidence type="ECO:0000313" key="7">
    <source>
        <dbReference type="EMBL" id="CDY11662.1"/>
    </source>
</evidence>
<dbReference type="Pfam" id="PF02365">
    <property type="entry name" value="NAM"/>
    <property type="match status" value="1"/>
</dbReference>
<dbReference type="OMA" id="IPQSWVY"/>
<dbReference type="Gene3D" id="2.170.150.80">
    <property type="entry name" value="NAC domain"/>
    <property type="match status" value="1"/>
</dbReference>